<reference evidence="2 5" key="2">
    <citation type="submission" date="2016-11" db="EMBL/GenBank/DDBJ databases">
        <title>complete genome sequence of Bifidobacterium choerinum strain FMB-1.</title>
        <authorList>
            <person name="Park C.-S."/>
            <person name="Jung D.-H."/>
            <person name="Choi D.-S."/>
        </authorList>
    </citation>
    <scope>NUCLEOTIDE SEQUENCE [LARGE SCALE GENOMIC DNA]</scope>
    <source>
        <strain evidence="2 5">FMB-1</strain>
    </source>
</reference>
<accession>A0A087AHY9</accession>
<proteinExistence type="predicted"/>
<dbReference type="OrthoDB" id="5095936at2"/>
<dbReference type="InterPro" id="IPR029058">
    <property type="entry name" value="AB_hydrolase_fold"/>
</dbReference>
<dbReference type="GO" id="GO:0016788">
    <property type="term" value="F:hydrolase activity, acting on ester bonds"/>
    <property type="evidence" value="ECO:0007669"/>
    <property type="project" value="InterPro"/>
</dbReference>
<protein>
    <submittedName>
        <fullName evidence="3">Esterase/lipase</fullName>
    </submittedName>
</protein>
<gene>
    <name evidence="2" type="ORF">BcFMB_05625</name>
    <name evidence="3" type="ORF">BCHO_0435</name>
</gene>
<organism evidence="3 4">
    <name type="scientific">Bifidobacterium choerinum</name>
    <dbReference type="NCBI Taxonomy" id="35760"/>
    <lineage>
        <taxon>Bacteria</taxon>
        <taxon>Bacillati</taxon>
        <taxon>Actinomycetota</taxon>
        <taxon>Actinomycetes</taxon>
        <taxon>Bifidobacteriales</taxon>
        <taxon>Bifidobacteriaceae</taxon>
        <taxon>Bifidobacterium</taxon>
    </lineage>
</organism>
<dbReference type="Pfam" id="PF07819">
    <property type="entry name" value="PGAP1"/>
    <property type="match status" value="1"/>
</dbReference>
<dbReference type="InterPro" id="IPR012908">
    <property type="entry name" value="PGAP1-ab_dom-like"/>
</dbReference>
<evidence type="ECO:0000313" key="4">
    <source>
        <dbReference type="Proteomes" id="UP000028995"/>
    </source>
</evidence>
<evidence type="ECO:0000259" key="1">
    <source>
        <dbReference type="Pfam" id="PF07819"/>
    </source>
</evidence>
<dbReference type="eggNOG" id="COG1075">
    <property type="taxonomic scope" value="Bacteria"/>
</dbReference>
<dbReference type="RefSeq" id="WP_024540789.1">
    <property type="nucleotide sequence ID" value="NZ_CP018044.1"/>
</dbReference>
<dbReference type="Proteomes" id="UP000229907">
    <property type="component" value="Chromosome"/>
</dbReference>
<dbReference type="KEGG" id="bcho:BcFMB_05625"/>
<dbReference type="STRING" id="35760.BCHO_0435"/>
<keyword evidence="4" id="KW-1185">Reference proteome</keyword>
<reference evidence="3 4" key="1">
    <citation type="submission" date="2014-03" db="EMBL/GenBank/DDBJ databases">
        <title>Genomics of Bifidobacteria.</title>
        <authorList>
            <person name="Ventura M."/>
            <person name="Milani C."/>
            <person name="Lugli G.A."/>
        </authorList>
    </citation>
    <scope>NUCLEOTIDE SEQUENCE [LARGE SCALE GENOMIC DNA]</scope>
    <source>
        <strain evidence="3 4">LMG 10510</strain>
    </source>
</reference>
<name>A0A087AHY9_9BIFI</name>
<feature type="domain" description="GPI inositol-deacylase PGAP1-like alpha/beta" evidence="1">
    <location>
        <begin position="364"/>
        <end position="413"/>
    </location>
</feature>
<dbReference type="Gene3D" id="3.40.50.1820">
    <property type="entry name" value="alpha/beta hydrolase"/>
    <property type="match status" value="1"/>
</dbReference>
<evidence type="ECO:0000313" key="2">
    <source>
        <dbReference type="EMBL" id="ATU20482.1"/>
    </source>
</evidence>
<sequence length="523" mass="53236">MTGRVTSSVYGGSYGVADDGAYRAAWARLEAARSTLTACADAWTRTAFALSTRQMDVLARLPAVEAAGGAAAASAALTHRITRAVDACNDIGTMLRRIGDECGRLADLVARAHGLYNAAESGSRRLTSKAVQLLTTLNPAAMAALAAGVGLYGASVGRAVDGSCGAADGSSGIAHASHATAWMQEGLMAGIGAHLSGIAALGAPGGLAGPGGLSALGSLGDDGRHVAAAAGGIAAVSAPANDRLQGDRLVVACVSPLPDARPVGYVDSTAAALHDLRRLGAANGDGARTGLSYATIAISRYAREDGTNAWLVTIPGTDGQPDSPFGWEQNVELMGDDAVRRARADSARFVAEAMRLAGVGADDPVALVGHSQGGIVAATLASDYVDEFRIEHIVTAGSPIANHPVGDDVWVTSVEMEDELVAALDGAASPQSDRWLTVRGALAADGDDGRLLASSPVDIGDGPLPLTHDLAFHEAAYANAAQLGSPALERHDMHLRATIGGGYQGTTYWQGRIGDDTDDGRHR</sequence>
<evidence type="ECO:0000313" key="5">
    <source>
        <dbReference type="Proteomes" id="UP000229907"/>
    </source>
</evidence>
<dbReference type="Proteomes" id="UP000028995">
    <property type="component" value="Unassembled WGS sequence"/>
</dbReference>
<dbReference type="EMBL" id="JGYU01000001">
    <property type="protein sequence ID" value="KFI58389.1"/>
    <property type="molecule type" value="Genomic_DNA"/>
</dbReference>
<dbReference type="EMBL" id="CP018044">
    <property type="protein sequence ID" value="ATU20482.1"/>
    <property type="molecule type" value="Genomic_DNA"/>
</dbReference>
<dbReference type="SUPFAM" id="SSF53474">
    <property type="entry name" value="alpha/beta-Hydrolases"/>
    <property type="match status" value="1"/>
</dbReference>
<dbReference type="AlphaFoldDB" id="A0A087AHY9"/>
<evidence type="ECO:0000313" key="3">
    <source>
        <dbReference type="EMBL" id="KFI58389.1"/>
    </source>
</evidence>